<dbReference type="PROSITE" id="PS51918">
    <property type="entry name" value="RADICAL_SAM"/>
    <property type="match status" value="1"/>
</dbReference>
<evidence type="ECO:0000256" key="2">
    <source>
        <dbReference type="ARBA" id="ARBA00022485"/>
    </source>
</evidence>
<dbReference type="InterPro" id="IPR058240">
    <property type="entry name" value="rSAM_sf"/>
</dbReference>
<proteinExistence type="predicted"/>
<keyword evidence="4" id="KW-0479">Metal-binding</keyword>
<dbReference type="Pfam" id="PF04055">
    <property type="entry name" value="Radical_SAM"/>
    <property type="match status" value="1"/>
</dbReference>
<dbReference type="InterPro" id="IPR007197">
    <property type="entry name" value="rSAM"/>
</dbReference>
<dbReference type="InterPro" id="IPR017200">
    <property type="entry name" value="PqqE-like"/>
</dbReference>
<evidence type="ECO:0000256" key="3">
    <source>
        <dbReference type="ARBA" id="ARBA00022691"/>
    </source>
</evidence>
<name>A0A0F8XZH6_9ZZZZ</name>
<dbReference type="NCBIfam" id="TIGR04085">
    <property type="entry name" value="rSAM_more_4Fe4S"/>
    <property type="match status" value="1"/>
</dbReference>
<protein>
    <recommendedName>
        <fullName evidence="7">Radical SAM core domain-containing protein</fullName>
    </recommendedName>
</protein>
<comment type="cofactor">
    <cofactor evidence="1">
        <name>[4Fe-4S] cluster</name>
        <dbReference type="ChEBI" id="CHEBI:49883"/>
    </cofactor>
</comment>
<evidence type="ECO:0000256" key="5">
    <source>
        <dbReference type="ARBA" id="ARBA00023004"/>
    </source>
</evidence>
<dbReference type="PANTHER" id="PTHR11228">
    <property type="entry name" value="RADICAL SAM DOMAIN PROTEIN"/>
    <property type="match status" value="1"/>
</dbReference>
<keyword evidence="6" id="KW-0411">Iron-sulfur</keyword>
<evidence type="ECO:0000256" key="1">
    <source>
        <dbReference type="ARBA" id="ARBA00001966"/>
    </source>
</evidence>
<dbReference type="Gene3D" id="3.20.20.70">
    <property type="entry name" value="Aldolase class I"/>
    <property type="match status" value="1"/>
</dbReference>
<feature type="domain" description="Radical SAM core" evidence="7">
    <location>
        <begin position="16"/>
        <end position="235"/>
    </location>
</feature>
<dbReference type="InterPro" id="IPR013785">
    <property type="entry name" value="Aldolase_TIM"/>
</dbReference>
<dbReference type="SFLD" id="SFLDG01067">
    <property type="entry name" value="SPASM/twitch_domain_containing"/>
    <property type="match status" value="1"/>
</dbReference>
<keyword evidence="5" id="KW-0408">Iron</keyword>
<evidence type="ECO:0000256" key="6">
    <source>
        <dbReference type="ARBA" id="ARBA00023014"/>
    </source>
</evidence>
<dbReference type="SUPFAM" id="SSF102114">
    <property type="entry name" value="Radical SAM enzymes"/>
    <property type="match status" value="1"/>
</dbReference>
<feature type="non-terminal residue" evidence="8">
    <location>
        <position position="364"/>
    </location>
</feature>
<evidence type="ECO:0000256" key="4">
    <source>
        <dbReference type="ARBA" id="ARBA00022723"/>
    </source>
</evidence>
<evidence type="ECO:0000259" key="7">
    <source>
        <dbReference type="PROSITE" id="PS51918"/>
    </source>
</evidence>
<gene>
    <name evidence="8" type="ORF">LCGC14_2883190</name>
</gene>
<dbReference type="SFLD" id="SFLDG01386">
    <property type="entry name" value="main_SPASM_domain-containing"/>
    <property type="match status" value="1"/>
</dbReference>
<reference evidence="8" key="1">
    <citation type="journal article" date="2015" name="Nature">
        <title>Complex archaea that bridge the gap between prokaryotes and eukaryotes.</title>
        <authorList>
            <person name="Spang A."/>
            <person name="Saw J.H."/>
            <person name="Jorgensen S.L."/>
            <person name="Zaremba-Niedzwiedzka K."/>
            <person name="Martijn J."/>
            <person name="Lind A.E."/>
            <person name="van Eijk R."/>
            <person name="Schleper C."/>
            <person name="Guy L."/>
            <person name="Ettema T.J."/>
        </authorList>
    </citation>
    <scope>NUCLEOTIDE SEQUENCE</scope>
</reference>
<evidence type="ECO:0000313" key="8">
    <source>
        <dbReference type="EMBL" id="KKK74497.1"/>
    </source>
</evidence>
<dbReference type="GO" id="GO:0046872">
    <property type="term" value="F:metal ion binding"/>
    <property type="evidence" value="ECO:0007669"/>
    <property type="project" value="UniProtKB-KW"/>
</dbReference>
<dbReference type="PIRSF" id="PIRSF037420">
    <property type="entry name" value="PQQ_syn_pqqE"/>
    <property type="match status" value="1"/>
</dbReference>
<dbReference type="GO" id="GO:0051539">
    <property type="term" value="F:4 iron, 4 sulfur cluster binding"/>
    <property type="evidence" value="ECO:0007669"/>
    <property type="project" value="UniProtKB-KW"/>
</dbReference>
<dbReference type="CDD" id="cd01335">
    <property type="entry name" value="Radical_SAM"/>
    <property type="match status" value="1"/>
</dbReference>
<keyword evidence="3" id="KW-0949">S-adenosyl-L-methionine</keyword>
<dbReference type="PANTHER" id="PTHR11228:SF7">
    <property type="entry name" value="PQQA PEPTIDE CYCLASE"/>
    <property type="match status" value="1"/>
</dbReference>
<dbReference type="Pfam" id="PF13186">
    <property type="entry name" value="SPASM"/>
    <property type="match status" value="1"/>
</dbReference>
<keyword evidence="2" id="KW-0004">4Fe-4S</keyword>
<dbReference type="GO" id="GO:0003824">
    <property type="term" value="F:catalytic activity"/>
    <property type="evidence" value="ECO:0007669"/>
    <property type="project" value="InterPro"/>
</dbReference>
<dbReference type="SFLD" id="SFLDS00029">
    <property type="entry name" value="Radical_SAM"/>
    <property type="match status" value="1"/>
</dbReference>
<dbReference type="AlphaFoldDB" id="A0A0F8XZH6"/>
<dbReference type="EMBL" id="LAZR01056291">
    <property type="protein sequence ID" value="KKK74497.1"/>
    <property type="molecule type" value="Genomic_DNA"/>
</dbReference>
<organism evidence="8">
    <name type="scientific">marine sediment metagenome</name>
    <dbReference type="NCBI Taxonomy" id="412755"/>
    <lineage>
        <taxon>unclassified sequences</taxon>
        <taxon>metagenomes</taxon>
        <taxon>ecological metagenomes</taxon>
    </lineage>
</organism>
<sequence length="364" mass="41420">MEQKHNYIDSSYWDYLASPRSIFIEITNICNLNCSICANIQDRKNKGVNTLSKNSFVDYISKLPIKPKKIIITGGEPFINPDLYRILLYLESNAIYFTVYTNGFLTISNEFLAFLSNSKYLTNISVSLHSHLQVEHEKITNQPGSFKNTCTNIGLLTNQHIPVITNTVITEETPSDINRIINLSRQLGSHLAGFTKFIRHNEYCTSSLHPPTAKRMKEIAKIINIKNLSNRVDIDCSPYCEVGHFSEACFAGRTFCSINSFGEIRPCIFSNFSFGNINEQTFHAIWESDSTLQWRNNCSYICKSCDSFAECLGGCRCTQVKINVQDDKLNSTKSVNTNIYELCFYENLRASPLFEIENGRNGLF</sequence>
<dbReference type="InterPro" id="IPR050377">
    <property type="entry name" value="Radical_SAM_PqqE_MftC-like"/>
</dbReference>
<comment type="caution">
    <text evidence="8">The sequence shown here is derived from an EMBL/GenBank/DDBJ whole genome shotgun (WGS) entry which is preliminary data.</text>
</comment>
<accession>A0A0F8XZH6</accession>
<dbReference type="InterPro" id="IPR023885">
    <property type="entry name" value="4Fe4S-binding_SPASM_dom"/>
</dbReference>